<dbReference type="STRING" id="407036.SAMN05216243_3203"/>
<dbReference type="FunFam" id="3.40.50.150:FF:000035">
    <property type="entry name" value="tRNA (guanine-N(7)-)-methyltransferase"/>
    <property type="match status" value="1"/>
</dbReference>
<dbReference type="AlphaFoldDB" id="A0A1G9BYB2"/>
<dbReference type="HAMAP" id="MF_01057">
    <property type="entry name" value="tRNA_methyltr_TrmB"/>
    <property type="match status" value="1"/>
</dbReference>
<dbReference type="PANTHER" id="PTHR23417:SF14">
    <property type="entry name" value="PENTACOTRIPEPTIDE-REPEAT REGION OF PRORP DOMAIN-CONTAINING PROTEIN"/>
    <property type="match status" value="1"/>
</dbReference>
<name>A0A1G9BYB2_9BACI</name>
<dbReference type="UniPathway" id="UPA00989"/>
<dbReference type="PROSITE" id="PS51625">
    <property type="entry name" value="SAM_MT_TRMB"/>
    <property type="match status" value="1"/>
</dbReference>
<dbReference type="GO" id="GO:0043527">
    <property type="term" value="C:tRNA methyltransferase complex"/>
    <property type="evidence" value="ECO:0007669"/>
    <property type="project" value="TreeGrafter"/>
</dbReference>
<dbReference type="EMBL" id="FNFL01000006">
    <property type="protein sequence ID" value="SDK44466.1"/>
    <property type="molecule type" value="Genomic_DNA"/>
</dbReference>
<feature type="binding site" evidence="9">
    <location>
        <position position="70"/>
    </location>
    <ligand>
        <name>S-adenosyl-L-methionine</name>
        <dbReference type="ChEBI" id="CHEBI:59789"/>
    </ligand>
</feature>
<comment type="similarity">
    <text evidence="8 9">Belongs to the class I-like SAM-binding methyltransferase superfamily. TrmB family.</text>
</comment>
<evidence type="ECO:0000256" key="9">
    <source>
        <dbReference type="HAMAP-Rule" id="MF_01057"/>
    </source>
</evidence>
<dbReference type="InterPro" id="IPR029063">
    <property type="entry name" value="SAM-dependent_MTases_sf"/>
</dbReference>
<dbReference type="InterPro" id="IPR055361">
    <property type="entry name" value="tRNA_methyltr_TrmB_bact"/>
</dbReference>
<evidence type="ECO:0000256" key="3">
    <source>
        <dbReference type="ARBA" id="ARBA00022603"/>
    </source>
</evidence>
<keyword evidence="11" id="KW-1185">Reference proteome</keyword>
<dbReference type="RefSeq" id="WP_093216309.1">
    <property type="nucleotide sequence ID" value="NZ_FNFL01000006.1"/>
</dbReference>
<feature type="region of interest" description="Interaction with RNA" evidence="9">
    <location>
        <begin position="125"/>
        <end position="130"/>
    </location>
</feature>
<dbReference type="GO" id="GO:0008176">
    <property type="term" value="F:tRNA (guanine(46)-N7)-methyltransferase activity"/>
    <property type="evidence" value="ECO:0007669"/>
    <property type="project" value="UniProtKB-UniRule"/>
</dbReference>
<evidence type="ECO:0000256" key="4">
    <source>
        <dbReference type="ARBA" id="ARBA00022679"/>
    </source>
</evidence>
<evidence type="ECO:0000256" key="2">
    <source>
        <dbReference type="ARBA" id="ARBA00003015"/>
    </source>
</evidence>
<organism evidence="10 11">
    <name type="scientific">Sediminibacillus albus</name>
    <dbReference type="NCBI Taxonomy" id="407036"/>
    <lineage>
        <taxon>Bacteria</taxon>
        <taxon>Bacillati</taxon>
        <taxon>Bacillota</taxon>
        <taxon>Bacilli</taxon>
        <taxon>Bacillales</taxon>
        <taxon>Bacillaceae</taxon>
        <taxon>Sediminibacillus</taxon>
    </lineage>
</organism>
<keyword evidence="6 9" id="KW-0819">tRNA processing</keyword>
<evidence type="ECO:0000256" key="7">
    <source>
        <dbReference type="ARBA" id="ARBA00060552"/>
    </source>
</evidence>
<evidence type="ECO:0000313" key="11">
    <source>
        <dbReference type="Proteomes" id="UP000198694"/>
    </source>
</evidence>
<dbReference type="EC" id="2.1.1.33" evidence="9"/>
<dbReference type="Pfam" id="PF02390">
    <property type="entry name" value="Methyltransf_4"/>
    <property type="match status" value="1"/>
</dbReference>
<feature type="binding site" evidence="9">
    <location>
        <position position="45"/>
    </location>
    <ligand>
        <name>S-adenosyl-L-methionine</name>
        <dbReference type="ChEBI" id="CHEBI:59789"/>
    </ligand>
</feature>
<dbReference type="NCBIfam" id="TIGR00091">
    <property type="entry name" value="tRNA (guanosine(46)-N7)-methyltransferase TrmB"/>
    <property type="match status" value="1"/>
</dbReference>
<dbReference type="Gene3D" id="3.40.50.150">
    <property type="entry name" value="Vaccinia Virus protein VP39"/>
    <property type="match status" value="1"/>
</dbReference>
<feature type="binding site" evidence="9">
    <location>
        <position position="123"/>
    </location>
    <ligand>
        <name>substrate</name>
    </ligand>
</feature>
<dbReference type="PANTHER" id="PTHR23417">
    <property type="entry name" value="3-DEOXY-D-MANNO-OCTULOSONIC-ACID TRANSFERASE/TRNA GUANINE-N 7 - -METHYLTRANSFERASE"/>
    <property type="match status" value="1"/>
</dbReference>
<comment type="catalytic activity">
    <reaction evidence="1 9">
        <text>guanosine(46) in tRNA + S-adenosyl-L-methionine = N(7)-methylguanosine(46) in tRNA + S-adenosyl-L-homocysteine</text>
        <dbReference type="Rhea" id="RHEA:42708"/>
        <dbReference type="Rhea" id="RHEA-COMP:10188"/>
        <dbReference type="Rhea" id="RHEA-COMP:10189"/>
        <dbReference type="ChEBI" id="CHEBI:57856"/>
        <dbReference type="ChEBI" id="CHEBI:59789"/>
        <dbReference type="ChEBI" id="CHEBI:74269"/>
        <dbReference type="ChEBI" id="CHEBI:74480"/>
        <dbReference type="EC" id="2.1.1.33"/>
    </reaction>
</comment>
<evidence type="ECO:0000256" key="5">
    <source>
        <dbReference type="ARBA" id="ARBA00022691"/>
    </source>
</evidence>
<keyword evidence="3 9" id="KW-0489">Methyltransferase</keyword>
<evidence type="ECO:0000256" key="6">
    <source>
        <dbReference type="ARBA" id="ARBA00022694"/>
    </source>
</evidence>
<keyword evidence="5 9" id="KW-0949">S-adenosyl-L-methionine</keyword>
<evidence type="ECO:0000256" key="1">
    <source>
        <dbReference type="ARBA" id="ARBA00000142"/>
    </source>
</evidence>
<accession>A0A1G9BYB2</accession>
<protein>
    <recommendedName>
        <fullName evidence="9">tRNA (guanine-N(7)-)-methyltransferase</fullName>
        <ecNumber evidence="9">2.1.1.33</ecNumber>
    </recommendedName>
    <alternativeName>
        <fullName evidence="9">tRNA (guanine(46)-N(7))-methyltransferase</fullName>
    </alternativeName>
    <alternativeName>
        <fullName evidence="9">tRNA(m7G46)-methyltransferase</fullName>
    </alternativeName>
</protein>
<dbReference type="InterPro" id="IPR003358">
    <property type="entry name" value="tRNA_(Gua-N-7)_MeTrfase_Trmb"/>
</dbReference>
<reference evidence="10 11" key="1">
    <citation type="submission" date="2016-10" db="EMBL/GenBank/DDBJ databases">
        <authorList>
            <person name="de Groot N.N."/>
        </authorList>
    </citation>
    <scope>NUCLEOTIDE SEQUENCE [LARGE SCALE GENOMIC DNA]</scope>
    <source>
        <strain evidence="10 11">CGMCC 1.6502</strain>
    </source>
</reference>
<gene>
    <name evidence="9" type="primary">trmB</name>
    <name evidence="10" type="ORF">SAMN05216243_3203</name>
</gene>
<evidence type="ECO:0000313" key="10">
    <source>
        <dbReference type="EMBL" id="SDK44466.1"/>
    </source>
</evidence>
<dbReference type="SUPFAM" id="SSF53335">
    <property type="entry name" value="S-adenosyl-L-methionine-dependent methyltransferases"/>
    <property type="match status" value="1"/>
</dbReference>
<evidence type="ECO:0000256" key="8">
    <source>
        <dbReference type="ARBA" id="ARBA00060767"/>
    </source>
</evidence>
<proteinExistence type="inferred from homology"/>
<feature type="binding site" evidence="9">
    <location>
        <position position="155"/>
    </location>
    <ligand>
        <name>substrate</name>
    </ligand>
</feature>
<feature type="binding site" evidence="9">
    <location>
        <begin position="192"/>
        <end position="195"/>
    </location>
    <ligand>
        <name>substrate</name>
    </ligand>
</feature>
<feature type="binding site" evidence="9">
    <location>
        <position position="119"/>
    </location>
    <ligand>
        <name>S-adenosyl-L-methionine</name>
        <dbReference type="ChEBI" id="CHEBI:59789"/>
    </ligand>
</feature>
<dbReference type="OrthoDB" id="9802090at2"/>
<dbReference type="NCBIfam" id="NF001080">
    <property type="entry name" value="PRK00121.2-2"/>
    <property type="match status" value="1"/>
</dbReference>
<keyword evidence="4 9" id="KW-0808">Transferase</keyword>
<dbReference type="Proteomes" id="UP000198694">
    <property type="component" value="Unassembled WGS sequence"/>
</dbReference>
<comment type="function">
    <text evidence="2 9">Catalyzes the formation of N(7)-methylguanine at position 46 (m7G46) in tRNA.</text>
</comment>
<sequence>MRLRHKPWADDFLRENDHIVVQNPFEQKGKWQQEVFKNNHPLHIEIGTGKGQFIAGMSQQQQDINFIGIEQAKSIIVSAVQKAKDADSTNLRLINENAKDLRDLFSENEVDKIYLNFSDPWPKTRHEKRRLTYHTFLEQYKGILKDDGEIILKTDNRVFFEYSLVSFSKYGLILDEVLLDLHSYQDPSNVETEYEEKFSQKGHPIYRCKAYFPES</sequence>
<comment type="pathway">
    <text evidence="7 9">tRNA modification; N(7)-methylguanine-tRNA biosynthesis.</text>
</comment>
<feature type="binding site" evidence="9">
    <location>
        <position position="97"/>
    </location>
    <ligand>
        <name>S-adenosyl-L-methionine</name>
        <dbReference type="ChEBI" id="CHEBI:59789"/>
    </ligand>
</feature>